<feature type="transmembrane region" description="Helical" evidence="1">
    <location>
        <begin position="38"/>
        <end position="57"/>
    </location>
</feature>
<keyword evidence="1" id="KW-0472">Membrane</keyword>
<accession>A0A564TRU9</accession>
<organism evidence="2 3">
    <name type="scientific">Streptococcus constellatus</name>
    <dbReference type="NCBI Taxonomy" id="76860"/>
    <lineage>
        <taxon>Bacteria</taxon>
        <taxon>Bacillati</taxon>
        <taxon>Bacillota</taxon>
        <taxon>Bacilli</taxon>
        <taxon>Lactobacillales</taxon>
        <taxon>Streptococcaceae</taxon>
        <taxon>Streptococcus</taxon>
        <taxon>Streptococcus anginosus group</taxon>
    </lineage>
</organism>
<proteinExistence type="predicted"/>
<dbReference type="RefSeq" id="WP_144210704.1">
    <property type="nucleotide sequence ID" value="NZ_CABHMZ010000028.1"/>
</dbReference>
<evidence type="ECO:0000313" key="3">
    <source>
        <dbReference type="Proteomes" id="UP000385544"/>
    </source>
</evidence>
<protein>
    <submittedName>
        <fullName evidence="2">Uncharacterized protein</fullName>
    </submittedName>
</protein>
<name>A0A564TRU9_STRCV</name>
<evidence type="ECO:0000256" key="1">
    <source>
        <dbReference type="SAM" id="Phobius"/>
    </source>
</evidence>
<dbReference type="Proteomes" id="UP000385544">
    <property type="component" value="Unassembled WGS sequence"/>
</dbReference>
<dbReference type="EMBL" id="CABHMZ010000028">
    <property type="protein sequence ID" value="VUX09964.1"/>
    <property type="molecule type" value="Genomic_DNA"/>
</dbReference>
<gene>
    <name evidence="2" type="ORF">SCSS39_01882</name>
</gene>
<dbReference type="AlphaFoldDB" id="A0A564TRU9"/>
<keyword evidence="1" id="KW-1133">Transmembrane helix</keyword>
<reference evidence="2 3" key="1">
    <citation type="submission" date="2019-07" db="EMBL/GenBank/DDBJ databases">
        <authorList>
            <person name="Hibberd C M."/>
            <person name="Gehrig L. J."/>
            <person name="Chang H.-W."/>
            <person name="Venkatesh S."/>
        </authorList>
    </citation>
    <scope>NUCLEOTIDE SEQUENCE [LARGE SCALE GENOMIC DNA]</scope>
    <source>
        <strain evidence="2">Streptococcus_constellatus_SS_Bg39</strain>
    </source>
</reference>
<keyword evidence="1" id="KW-0812">Transmembrane</keyword>
<evidence type="ECO:0000313" key="2">
    <source>
        <dbReference type="EMBL" id="VUX09964.1"/>
    </source>
</evidence>
<sequence>MSEKKQLLFFVAFGFALSGLEMATGLLSQLLPREFYMVAWALLVLVYVIWPALLDVIKEFYHEFD</sequence>